<dbReference type="KEGG" id="acab:QRX50_33080"/>
<reference evidence="2 3" key="1">
    <citation type="submission" date="2023-06" db="EMBL/GenBank/DDBJ databases">
        <authorList>
            <person name="Oyuntsetseg B."/>
            <person name="Kim S.B."/>
        </authorList>
    </citation>
    <scope>NUCLEOTIDE SEQUENCE [LARGE SCALE GENOMIC DNA]</scope>
    <source>
        <strain evidence="2 3">2-15</strain>
    </source>
</reference>
<accession>A0A9Y2I9G9</accession>
<evidence type="ECO:0000313" key="2">
    <source>
        <dbReference type="EMBL" id="WIX76280.1"/>
    </source>
</evidence>
<dbReference type="EMBL" id="CP127294">
    <property type="protein sequence ID" value="WIX76280.1"/>
    <property type="molecule type" value="Genomic_DNA"/>
</dbReference>
<keyword evidence="3" id="KW-1185">Reference proteome</keyword>
<evidence type="ECO:0000259" key="1">
    <source>
        <dbReference type="Pfam" id="PF21962"/>
    </source>
</evidence>
<organism evidence="2 3">
    <name type="scientific">Amycolatopsis carbonis</name>
    <dbReference type="NCBI Taxonomy" id="715471"/>
    <lineage>
        <taxon>Bacteria</taxon>
        <taxon>Bacillati</taxon>
        <taxon>Actinomycetota</taxon>
        <taxon>Actinomycetes</taxon>
        <taxon>Pseudonocardiales</taxon>
        <taxon>Pseudonocardiaceae</taxon>
        <taxon>Amycolatopsis</taxon>
    </lineage>
</organism>
<feature type="domain" description="DUF6924" evidence="1">
    <location>
        <begin position="9"/>
        <end position="133"/>
    </location>
</feature>
<name>A0A9Y2I9G9_9PSEU</name>
<gene>
    <name evidence="2" type="ORF">QRX50_33080</name>
</gene>
<sequence>MDRLPDLQTSLLIRTDFADPAGWDAVRTAVTTPTEEDFLPNLHVVDDPAYRDATADQLVALAPEWALLILADRTALASAELPLLVVRVSPHENGRLRVIAERLWSIENNISLANMDWEEFTSSADEDGVLRGF</sequence>
<proteinExistence type="predicted"/>
<protein>
    <recommendedName>
        <fullName evidence="1">DUF6924 domain-containing protein</fullName>
    </recommendedName>
</protein>
<dbReference type="InterPro" id="IPR053832">
    <property type="entry name" value="DUF6924"/>
</dbReference>
<dbReference type="AlphaFoldDB" id="A0A9Y2I9G9"/>
<dbReference type="Pfam" id="PF21962">
    <property type="entry name" value="DUF6924"/>
    <property type="match status" value="1"/>
</dbReference>
<dbReference type="RefSeq" id="WP_285967030.1">
    <property type="nucleotide sequence ID" value="NZ_CP127294.1"/>
</dbReference>
<evidence type="ECO:0000313" key="3">
    <source>
        <dbReference type="Proteomes" id="UP001236014"/>
    </source>
</evidence>
<dbReference type="Proteomes" id="UP001236014">
    <property type="component" value="Chromosome"/>
</dbReference>